<keyword evidence="2" id="KW-1185">Reference proteome</keyword>
<reference evidence="1" key="1">
    <citation type="journal article" date="2022" name="bioRxiv">
        <title>Sequencing and chromosome-scale assembly of the giantPleurodeles waltlgenome.</title>
        <authorList>
            <person name="Brown T."/>
            <person name="Elewa A."/>
            <person name="Iarovenko S."/>
            <person name="Subramanian E."/>
            <person name="Araus A.J."/>
            <person name="Petzold A."/>
            <person name="Susuki M."/>
            <person name="Suzuki K.-i.T."/>
            <person name="Hayashi T."/>
            <person name="Toyoda A."/>
            <person name="Oliveira C."/>
            <person name="Osipova E."/>
            <person name="Leigh N.D."/>
            <person name="Simon A."/>
            <person name="Yun M.H."/>
        </authorList>
    </citation>
    <scope>NUCLEOTIDE SEQUENCE</scope>
    <source>
        <strain evidence="1">20211129_DDA</strain>
        <tissue evidence="1">Liver</tissue>
    </source>
</reference>
<dbReference type="Proteomes" id="UP001066276">
    <property type="component" value="Chromosome 6"/>
</dbReference>
<protein>
    <submittedName>
        <fullName evidence="1">Uncharacterized protein</fullName>
    </submittedName>
</protein>
<dbReference type="AlphaFoldDB" id="A0AAV7QD90"/>
<evidence type="ECO:0000313" key="1">
    <source>
        <dbReference type="EMBL" id="KAJ1137589.1"/>
    </source>
</evidence>
<evidence type="ECO:0000313" key="2">
    <source>
        <dbReference type="Proteomes" id="UP001066276"/>
    </source>
</evidence>
<sequence length="73" mass="8456">MQQRARLSAQCRAVDVLARLQFDDGVYFRTCLTDVRFQMRQLILSFLSVSRQQEKTWPSRLDTPVLPLPPSSS</sequence>
<comment type="caution">
    <text evidence="1">The sequence shown here is derived from an EMBL/GenBank/DDBJ whole genome shotgun (WGS) entry which is preliminary data.</text>
</comment>
<gene>
    <name evidence="1" type="ORF">NDU88_003987</name>
</gene>
<accession>A0AAV7QD90</accession>
<name>A0AAV7QD90_PLEWA</name>
<proteinExistence type="predicted"/>
<dbReference type="EMBL" id="JANPWB010000010">
    <property type="protein sequence ID" value="KAJ1137589.1"/>
    <property type="molecule type" value="Genomic_DNA"/>
</dbReference>
<organism evidence="1 2">
    <name type="scientific">Pleurodeles waltl</name>
    <name type="common">Iberian ribbed newt</name>
    <dbReference type="NCBI Taxonomy" id="8319"/>
    <lineage>
        <taxon>Eukaryota</taxon>
        <taxon>Metazoa</taxon>
        <taxon>Chordata</taxon>
        <taxon>Craniata</taxon>
        <taxon>Vertebrata</taxon>
        <taxon>Euteleostomi</taxon>
        <taxon>Amphibia</taxon>
        <taxon>Batrachia</taxon>
        <taxon>Caudata</taxon>
        <taxon>Salamandroidea</taxon>
        <taxon>Salamandridae</taxon>
        <taxon>Pleurodelinae</taxon>
        <taxon>Pleurodeles</taxon>
    </lineage>
</organism>